<dbReference type="InterPro" id="IPR014905">
    <property type="entry name" value="HIRAN"/>
</dbReference>
<dbReference type="InterPro" id="IPR000330">
    <property type="entry name" value="SNF2_N"/>
</dbReference>
<dbReference type="PANTHER" id="PTHR45626">
    <property type="entry name" value="TRANSCRIPTION TERMINATION FACTOR 2-RELATED"/>
    <property type="match status" value="1"/>
</dbReference>
<comment type="subcellular location">
    <subcellularLocation>
        <location evidence="1">Nucleus</location>
    </subcellularLocation>
</comment>
<feature type="compositionally biased region" description="Polar residues" evidence="12">
    <location>
        <begin position="113"/>
        <end position="127"/>
    </location>
</feature>
<dbReference type="AlphaFoldDB" id="A0AA38PL98"/>
<sequence length="1140" mass="127514">MASLHRLEYSKSSRAKCHGPICKGAAMAPGSLRYGRITRDNRTQSENVEWRHWGCVTPTLLAELAAVIEDVPGFSQLTRTDQQKIRVALAARRVAPSDVPASARPLQVAFMTPSASTSTESQATNVNGKKRKGASVSASTASSSSHTVEIDLVEDEPMEEVRDELIVSMSTQAVGLQYYKGLVGPGEQVILVREPNNVHDRNAIRVDNIGHTQVGHIPRNVAAKLAPLMDSRAITVEGVIHDGNLSGYRGYSLDMTLKIYGPSDKVAELQPRLIWATPGQRGFKNSRTTSQAGNNRASAHVAPPPIPSSSQRGPTAAQLERYAKQQEAFVKAAELRDMLNTMEKVNDQGRRSSLLDTLCTDVDILSLPEYESSPGIANGTLKVDLLKHQRQGLKWCLEHEYPELPKKEGDKPVQFWQVRKNGNKTFYFNLATNTPQEVPPVLGKGALYADAMGLGKTLTMLSLIIATKDDVPTSFSKTTLVVVPLSVLSNWEKQIHDHCVKDTLTYCSYYGAQRAHLDTKELSKYDVVFTTYQTVAIEHDSPRDQPAKKKKKSEKSLFGIKWKRIILDEGHTIRNPKAKMSQAVCALEAERRWVLTGTPIINSPRDLGSLLTFLRICHPLNDEDFFKRLLLRPLKAGDPSGAELLRALMSHICLRRTKEMQDSAGNPLVPLPPVEMIKIPVALSDEARKIYDEVEQFSGKRFEALMNVGSHAMMQSNALSMLTRMRQLVLHPALLPRNYLDQLKHTDVGSISRIEITPELKRRLQARLSQAIEECEECPICFSVIAEHEIKITSCSHVFCFSCIKEAIARDSKCPMDRRPLSINDLHDPPPPIDMTQPSFRSESDEIEEEFRKAPSAKIEQLVQLLKLTPEGEKSLVFSQFTTFLDKIAEAFDQRGIAYVRFDGQMSANRRADAIARFSAPLERSQTKKDTSTTAPRSRRARKASYRIEEEGHNDDNNDDDFVMALSDDDHSDFEDEVTVTRTSKGKGKGKARQIPRYSDFEDSEDDFGFNGTQNSNNPAVMLISLKAGALGLNLTVANNVYLMDPWWQEGIESQAIDRVNRIGQTKPVHVYQLIAENTVESKVLEIQDRKKNLIKEAFSGVKRRETERQHREARLQDLLELFGVRRQEAAHRAASQGNE</sequence>
<evidence type="ECO:0000256" key="11">
    <source>
        <dbReference type="PROSITE-ProRule" id="PRU00175"/>
    </source>
</evidence>
<dbReference type="PROSITE" id="PS50064">
    <property type="entry name" value="ZF_PARP_2"/>
    <property type="match status" value="1"/>
</dbReference>
<feature type="domain" description="RING-type" evidence="14">
    <location>
        <begin position="778"/>
        <end position="818"/>
    </location>
</feature>
<reference evidence="17" key="1">
    <citation type="submission" date="2022-08" db="EMBL/GenBank/DDBJ databases">
        <authorList>
            <consortium name="DOE Joint Genome Institute"/>
            <person name="Min B."/>
            <person name="Riley R."/>
            <person name="Sierra-Patev S."/>
            <person name="Naranjo-Ortiz M."/>
            <person name="Looney B."/>
            <person name="Konkel Z."/>
            <person name="Slot J.C."/>
            <person name="Sakamoto Y."/>
            <person name="Steenwyk J.L."/>
            <person name="Rokas A."/>
            <person name="Carro J."/>
            <person name="Camarero S."/>
            <person name="Ferreira P."/>
            <person name="Molpeceres G."/>
            <person name="Ruiz-Duenas F.J."/>
            <person name="Serrano A."/>
            <person name="Henrissat B."/>
            <person name="Drula E."/>
            <person name="Hughes K.W."/>
            <person name="Mata J.L."/>
            <person name="Ishikawa N.K."/>
            <person name="Vargas-Isla R."/>
            <person name="Ushijima S."/>
            <person name="Smith C.A."/>
            <person name="Ahrendt S."/>
            <person name="Andreopoulos W."/>
            <person name="He G."/>
            <person name="Labutti K."/>
            <person name="Lipzen A."/>
            <person name="Ng V."/>
            <person name="Sandor L."/>
            <person name="Barry K."/>
            <person name="Martinez A.T."/>
            <person name="Xiao Y."/>
            <person name="Gibbons J.G."/>
            <person name="Terashima K."/>
            <person name="Hibbett D.S."/>
            <person name="Grigoriev I.V."/>
        </authorList>
    </citation>
    <scope>NUCLEOTIDE SEQUENCE</scope>
    <source>
        <strain evidence="17">TFB9207</strain>
    </source>
</reference>
<dbReference type="InterPro" id="IPR001650">
    <property type="entry name" value="Helicase_C-like"/>
</dbReference>
<dbReference type="PANTHER" id="PTHR45626:SF17">
    <property type="entry name" value="HELICASE-LIKE TRANSCRIPTION FACTOR"/>
    <property type="match status" value="1"/>
</dbReference>
<dbReference type="SUPFAM" id="SSF52540">
    <property type="entry name" value="P-loop containing nucleoside triphosphate hydrolases"/>
    <property type="match status" value="2"/>
</dbReference>
<dbReference type="GO" id="GO:0003677">
    <property type="term" value="F:DNA binding"/>
    <property type="evidence" value="ECO:0007669"/>
    <property type="project" value="InterPro"/>
</dbReference>
<dbReference type="GO" id="GO:0005524">
    <property type="term" value="F:ATP binding"/>
    <property type="evidence" value="ECO:0007669"/>
    <property type="project" value="UniProtKB-KW"/>
</dbReference>
<dbReference type="Pfam" id="PF13639">
    <property type="entry name" value="zf-RING_2"/>
    <property type="match status" value="1"/>
</dbReference>
<accession>A0AA38PL98</accession>
<evidence type="ECO:0000256" key="7">
    <source>
        <dbReference type="ARBA" id="ARBA00022806"/>
    </source>
</evidence>
<dbReference type="InterPro" id="IPR050628">
    <property type="entry name" value="SNF2_RAD54_helicase_TF"/>
</dbReference>
<feature type="region of interest" description="Disordered" evidence="12">
    <location>
        <begin position="112"/>
        <end position="147"/>
    </location>
</feature>
<dbReference type="Gene3D" id="3.30.70.2330">
    <property type="match status" value="1"/>
</dbReference>
<evidence type="ECO:0000256" key="8">
    <source>
        <dbReference type="ARBA" id="ARBA00022833"/>
    </source>
</evidence>
<keyword evidence="3" id="KW-0479">Metal-binding</keyword>
<evidence type="ECO:0000256" key="10">
    <source>
        <dbReference type="ARBA" id="ARBA00023242"/>
    </source>
</evidence>
<dbReference type="Proteomes" id="UP001163846">
    <property type="component" value="Unassembled WGS sequence"/>
</dbReference>
<organism evidence="17 18">
    <name type="scientific">Lentinula raphanica</name>
    <dbReference type="NCBI Taxonomy" id="153919"/>
    <lineage>
        <taxon>Eukaryota</taxon>
        <taxon>Fungi</taxon>
        <taxon>Dikarya</taxon>
        <taxon>Basidiomycota</taxon>
        <taxon>Agaricomycotina</taxon>
        <taxon>Agaricomycetes</taxon>
        <taxon>Agaricomycetidae</taxon>
        <taxon>Agaricales</taxon>
        <taxon>Marasmiineae</taxon>
        <taxon>Omphalotaceae</taxon>
        <taxon>Lentinula</taxon>
    </lineage>
</organism>
<evidence type="ECO:0000256" key="12">
    <source>
        <dbReference type="SAM" id="MobiDB-lite"/>
    </source>
</evidence>
<evidence type="ECO:0000313" key="18">
    <source>
        <dbReference type="Proteomes" id="UP001163846"/>
    </source>
</evidence>
<dbReference type="PROSITE" id="PS51192">
    <property type="entry name" value="HELICASE_ATP_BIND_1"/>
    <property type="match status" value="1"/>
</dbReference>
<dbReference type="InterPro" id="IPR001841">
    <property type="entry name" value="Znf_RING"/>
</dbReference>
<feature type="compositionally biased region" description="Basic and acidic residues" evidence="12">
    <location>
        <begin position="946"/>
        <end position="956"/>
    </location>
</feature>
<dbReference type="Gene3D" id="3.40.50.10810">
    <property type="entry name" value="Tandem AAA-ATPase domain"/>
    <property type="match status" value="1"/>
</dbReference>
<dbReference type="SUPFAM" id="SSF57850">
    <property type="entry name" value="RING/U-box"/>
    <property type="match status" value="1"/>
</dbReference>
<keyword evidence="18" id="KW-1185">Reference proteome</keyword>
<feature type="compositionally biased region" description="Basic residues" evidence="12">
    <location>
        <begin position="984"/>
        <end position="994"/>
    </location>
</feature>
<dbReference type="InterPro" id="IPR014001">
    <property type="entry name" value="Helicase_ATP-bd"/>
</dbReference>
<keyword evidence="8" id="KW-0862">Zinc</keyword>
<feature type="domain" description="Helicase ATP-binding" evidence="15">
    <location>
        <begin position="437"/>
        <end position="617"/>
    </location>
</feature>
<dbReference type="SMART" id="SM00490">
    <property type="entry name" value="HELICc"/>
    <property type="match status" value="1"/>
</dbReference>
<keyword evidence="7" id="KW-0347">Helicase</keyword>
<feature type="domain" description="Helicase C-terminal" evidence="16">
    <location>
        <begin position="861"/>
        <end position="1120"/>
    </location>
</feature>
<evidence type="ECO:0000256" key="3">
    <source>
        <dbReference type="ARBA" id="ARBA00022723"/>
    </source>
</evidence>
<evidence type="ECO:0000259" key="13">
    <source>
        <dbReference type="PROSITE" id="PS50064"/>
    </source>
</evidence>
<dbReference type="InterPro" id="IPR038718">
    <property type="entry name" value="SNF2-like_sf"/>
</dbReference>
<dbReference type="InterPro" id="IPR001510">
    <property type="entry name" value="Znf_PARP"/>
</dbReference>
<feature type="domain" description="PARP-type" evidence="13">
    <location>
        <begin position="5"/>
        <end position="93"/>
    </location>
</feature>
<dbReference type="GO" id="GO:0006281">
    <property type="term" value="P:DNA repair"/>
    <property type="evidence" value="ECO:0007669"/>
    <property type="project" value="TreeGrafter"/>
</dbReference>
<dbReference type="PROSITE" id="PS00518">
    <property type="entry name" value="ZF_RING_1"/>
    <property type="match status" value="1"/>
</dbReference>
<feature type="compositionally biased region" description="Low complexity" evidence="12">
    <location>
        <begin position="134"/>
        <end position="145"/>
    </location>
</feature>
<dbReference type="InterPro" id="IPR017907">
    <property type="entry name" value="Znf_RING_CS"/>
</dbReference>
<dbReference type="EMBL" id="MU805948">
    <property type="protein sequence ID" value="KAJ3844705.1"/>
    <property type="molecule type" value="Genomic_DNA"/>
</dbReference>
<keyword evidence="9" id="KW-0067">ATP-binding</keyword>
<dbReference type="Gene3D" id="3.40.50.300">
    <property type="entry name" value="P-loop containing nucleotide triphosphate hydrolases"/>
    <property type="match status" value="1"/>
</dbReference>
<dbReference type="Gene3D" id="3.30.1740.10">
    <property type="entry name" value="Zinc finger, PARP-type"/>
    <property type="match status" value="1"/>
</dbReference>
<dbReference type="SMART" id="SM00487">
    <property type="entry name" value="DEXDc"/>
    <property type="match status" value="1"/>
</dbReference>
<evidence type="ECO:0000259" key="15">
    <source>
        <dbReference type="PROSITE" id="PS51192"/>
    </source>
</evidence>
<dbReference type="SMART" id="SM00910">
    <property type="entry name" value="HIRAN"/>
    <property type="match status" value="1"/>
</dbReference>
<feature type="region of interest" description="Disordered" evidence="12">
    <location>
        <begin position="973"/>
        <end position="994"/>
    </location>
</feature>
<protein>
    <submittedName>
        <fullName evidence="17">SNF2 family N-terminal domain-containing protein</fullName>
    </submittedName>
</protein>
<dbReference type="Gene3D" id="3.30.40.10">
    <property type="entry name" value="Zinc/RING finger domain, C3HC4 (zinc finger)"/>
    <property type="match status" value="1"/>
</dbReference>
<comment type="caution">
    <text evidence="17">The sequence shown here is derived from an EMBL/GenBank/DDBJ whole genome shotgun (WGS) entry which is preliminary data.</text>
</comment>
<dbReference type="Pfam" id="PF00645">
    <property type="entry name" value="zf-PARP"/>
    <property type="match status" value="1"/>
</dbReference>
<name>A0AA38PL98_9AGAR</name>
<evidence type="ECO:0000256" key="2">
    <source>
        <dbReference type="ARBA" id="ARBA00007025"/>
    </source>
</evidence>
<evidence type="ECO:0000256" key="4">
    <source>
        <dbReference type="ARBA" id="ARBA00022741"/>
    </source>
</evidence>
<dbReference type="PROSITE" id="PS51194">
    <property type="entry name" value="HELICASE_CTER"/>
    <property type="match status" value="1"/>
</dbReference>
<dbReference type="Pfam" id="PF08797">
    <property type="entry name" value="HIRAN"/>
    <property type="match status" value="1"/>
</dbReference>
<dbReference type="InterPro" id="IPR049730">
    <property type="entry name" value="SNF2/RAD54-like_C"/>
</dbReference>
<dbReference type="InterPro" id="IPR036957">
    <property type="entry name" value="Znf_PARP_sf"/>
</dbReference>
<keyword evidence="4" id="KW-0547">Nucleotide-binding</keyword>
<evidence type="ECO:0000256" key="6">
    <source>
        <dbReference type="ARBA" id="ARBA00022801"/>
    </source>
</evidence>
<feature type="region of interest" description="Disordered" evidence="12">
    <location>
        <begin position="920"/>
        <end position="960"/>
    </location>
</feature>
<dbReference type="GO" id="GO:0004386">
    <property type="term" value="F:helicase activity"/>
    <property type="evidence" value="ECO:0007669"/>
    <property type="project" value="UniProtKB-KW"/>
</dbReference>
<dbReference type="InterPro" id="IPR013083">
    <property type="entry name" value="Znf_RING/FYVE/PHD"/>
</dbReference>
<evidence type="ECO:0000259" key="14">
    <source>
        <dbReference type="PROSITE" id="PS50089"/>
    </source>
</evidence>
<keyword evidence="10" id="KW-0539">Nucleus</keyword>
<evidence type="ECO:0000256" key="1">
    <source>
        <dbReference type="ARBA" id="ARBA00004123"/>
    </source>
</evidence>
<gene>
    <name evidence="17" type="ORF">F5878DRAFT_714576</name>
</gene>
<evidence type="ECO:0000313" key="17">
    <source>
        <dbReference type="EMBL" id="KAJ3844705.1"/>
    </source>
</evidence>
<dbReference type="SMART" id="SM01336">
    <property type="entry name" value="zf-PARP"/>
    <property type="match status" value="1"/>
</dbReference>
<feature type="region of interest" description="Disordered" evidence="12">
    <location>
        <begin position="280"/>
        <end position="317"/>
    </location>
</feature>
<dbReference type="GO" id="GO:0005634">
    <property type="term" value="C:nucleus"/>
    <property type="evidence" value="ECO:0007669"/>
    <property type="project" value="UniProtKB-SubCell"/>
</dbReference>
<keyword evidence="5 11" id="KW-0863">Zinc-finger</keyword>
<dbReference type="SMART" id="SM00184">
    <property type="entry name" value="RING"/>
    <property type="match status" value="1"/>
</dbReference>
<dbReference type="SUPFAM" id="SSF57716">
    <property type="entry name" value="Glucocorticoid receptor-like (DNA-binding domain)"/>
    <property type="match status" value="1"/>
</dbReference>
<comment type="similarity">
    <text evidence="2">Belongs to the SNF2/RAD54 helicase family.</text>
</comment>
<keyword evidence="6" id="KW-0378">Hydrolase</keyword>
<evidence type="ECO:0000256" key="5">
    <source>
        <dbReference type="ARBA" id="ARBA00022771"/>
    </source>
</evidence>
<dbReference type="PROSITE" id="PS50089">
    <property type="entry name" value="ZF_RING_2"/>
    <property type="match status" value="1"/>
</dbReference>
<dbReference type="GO" id="GO:0008270">
    <property type="term" value="F:zinc ion binding"/>
    <property type="evidence" value="ECO:0007669"/>
    <property type="project" value="UniProtKB-KW"/>
</dbReference>
<feature type="compositionally biased region" description="Polar residues" evidence="12">
    <location>
        <begin position="283"/>
        <end position="297"/>
    </location>
</feature>
<dbReference type="CDD" id="cd18793">
    <property type="entry name" value="SF2_C_SNF"/>
    <property type="match status" value="1"/>
</dbReference>
<dbReference type="Pfam" id="PF00176">
    <property type="entry name" value="SNF2-rel_dom"/>
    <property type="match status" value="1"/>
</dbReference>
<evidence type="ECO:0000259" key="16">
    <source>
        <dbReference type="PROSITE" id="PS51194"/>
    </source>
</evidence>
<proteinExistence type="inferred from homology"/>
<dbReference type="Pfam" id="PF00271">
    <property type="entry name" value="Helicase_C"/>
    <property type="match status" value="2"/>
</dbReference>
<dbReference type="GO" id="GO:0016818">
    <property type="term" value="F:hydrolase activity, acting on acid anhydrides, in phosphorus-containing anhydrides"/>
    <property type="evidence" value="ECO:0007669"/>
    <property type="project" value="InterPro"/>
</dbReference>
<dbReference type="GO" id="GO:0008094">
    <property type="term" value="F:ATP-dependent activity, acting on DNA"/>
    <property type="evidence" value="ECO:0007669"/>
    <property type="project" value="TreeGrafter"/>
</dbReference>
<evidence type="ECO:0000256" key="9">
    <source>
        <dbReference type="ARBA" id="ARBA00022840"/>
    </source>
</evidence>
<dbReference type="InterPro" id="IPR027417">
    <property type="entry name" value="P-loop_NTPase"/>
</dbReference>